<dbReference type="Gene3D" id="3.20.20.80">
    <property type="entry name" value="Glycosidases"/>
    <property type="match status" value="1"/>
</dbReference>
<reference evidence="10" key="2">
    <citation type="journal article" date="2023" name="IMA Fungus">
        <title>Comparative genomic study of the Penicillium genus elucidates a diverse pangenome and 15 lateral gene transfer events.</title>
        <authorList>
            <person name="Petersen C."/>
            <person name="Sorensen T."/>
            <person name="Nielsen M.R."/>
            <person name="Sondergaard T.E."/>
            <person name="Sorensen J.L."/>
            <person name="Fitzpatrick D.A."/>
            <person name="Frisvad J.C."/>
            <person name="Nielsen K.L."/>
        </authorList>
    </citation>
    <scope>NUCLEOTIDE SEQUENCE</scope>
    <source>
        <strain evidence="10">IBT 30069</strain>
    </source>
</reference>
<keyword evidence="11" id="KW-1185">Reference proteome</keyword>
<keyword evidence="3 8" id="KW-0732">Signal</keyword>
<organism evidence="10 11">
    <name type="scientific">Penicillium angulare</name>
    <dbReference type="NCBI Taxonomy" id="116970"/>
    <lineage>
        <taxon>Eukaryota</taxon>
        <taxon>Fungi</taxon>
        <taxon>Dikarya</taxon>
        <taxon>Ascomycota</taxon>
        <taxon>Pezizomycotina</taxon>
        <taxon>Eurotiomycetes</taxon>
        <taxon>Eurotiomycetidae</taxon>
        <taxon>Eurotiales</taxon>
        <taxon>Aspergillaceae</taxon>
        <taxon>Penicillium</taxon>
    </lineage>
</organism>
<dbReference type="Pfam" id="PF07983">
    <property type="entry name" value="X8"/>
    <property type="match status" value="1"/>
</dbReference>
<comment type="function">
    <text evidence="7">Splits internally a 1,3-beta-glucan molecule and transfers the newly generated reducing end (the donor) to the non-reducing end of another 1,3-beta-glucan molecule (the acceptor) forming a 1,3-beta linkage, resulting in the elongation of 1,3-beta-glucan chains in the cell wall. Involved in cell wall morphogenesis.</text>
</comment>
<dbReference type="EC" id="2.4.1.-" evidence="8"/>
<reference evidence="10" key="1">
    <citation type="submission" date="2022-11" db="EMBL/GenBank/DDBJ databases">
        <authorList>
            <person name="Petersen C."/>
        </authorList>
    </citation>
    <scope>NUCLEOTIDE SEQUENCE</scope>
    <source>
        <strain evidence="10">IBT 30069</strain>
    </source>
</reference>
<evidence type="ECO:0000256" key="1">
    <source>
        <dbReference type="ARBA" id="ARBA00004609"/>
    </source>
</evidence>
<dbReference type="Gene3D" id="1.20.58.1040">
    <property type="match status" value="1"/>
</dbReference>
<evidence type="ECO:0000256" key="8">
    <source>
        <dbReference type="RuleBase" id="RU361209"/>
    </source>
</evidence>
<evidence type="ECO:0000256" key="4">
    <source>
        <dbReference type="ARBA" id="ARBA00023157"/>
    </source>
</evidence>
<dbReference type="Pfam" id="PF03198">
    <property type="entry name" value="Glyco_hydro_72"/>
    <property type="match status" value="1"/>
</dbReference>
<keyword evidence="5" id="KW-0325">Glycoprotein</keyword>
<evidence type="ECO:0000256" key="5">
    <source>
        <dbReference type="ARBA" id="ARBA00023180"/>
    </source>
</evidence>
<feature type="chain" id="PRO_5041019915" description="1,3-beta-glucanosyltransferase" evidence="8">
    <location>
        <begin position="18"/>
        <end position="541"/>
    </location>
</feature>
<dbReference type="AlphaFoldDB" id="A0A9W9EUZ4"/>
<comment type="similarity">
    <text evidence="2 8">Belongs to the glycosyl hydrolase 72 family.</text>
</comment>
<dbReference type="InterPro" id="IPR017853">
    <property type="entry name" value="GH"/>
</dbReference>
<feature type="domain" description="X8" evidence="9">
    <location>
        <begin position="379"/>
        <end position="468"/>
    </location>
</feature>
<dbReference type="InterPro" id="IPR004886">
    <property type="entry name" value="Glucanosyltransferase"/>
</dbReference>
<dbReference type="SMART" id="SM00768">
    <property type="entry name" value="X8"/>
    <property type="match status" value="1"/>
</dbReference>
<evidence type="ECO:0000256" key="7">
    <source>
        <dbReference type="ARBA" id="ARBA00025026"/>
    </source>
</evidence>
<dbReference type="FunFam" id="3.20.20.80:FF:000038">
    <property type="entry name" value="1,3-beta-glucanosyltransferase"/>
    <property type="match status" value="1"/>
</dbReference>
<evidence type="ECO:0000259" key="9">
    <source>
        <dbReference type="SMART" id="SM00768"/>
    </source>
</evidence>
<keyword evidence="8" id="KW-0336">GPI-anchor</keyword>
<dbReference type="GO" id="GO:0042124">
    <property type="term" value="F:1,3-beta-glucanosyltransferase activity"/>
    <property type="evidence" value="ECO:0007669"/>
    <property type="project" value="TreeGrafter"/>
</dbReference>
<dbReference type="InterPro" id="IPR012946">
    <property type="entry name" value="X8"/>
</dbReference>
<sequence>MKFSLVAGLSLLGAAVAADLPSIEIKGKHFFYPNGTEFFIRGVAYQADYNARNGGSVKNAYTDPLSNPDTCKRDIPYLQKLRTNVIRTYAVNPNESHAECMNALADAGIYVISDLSSPAESIVQADPEWNADIFERYAGVIDAFQSYSNVIGFFAGNEVVNNASNTDAMPFVKAAVRDMKAYIKAQNYRDTIAIGYATDDDASVRENIANYLICDDASEAIDFFGYNIYEWCGDSSFADSGYKDRTEEFADYPVPAFFSEYGCVQGTKPRPFTDVPVLFGPQMEDVWSGGIVYMYFETDNHYGLVSVDGDSTSVSTKQDFDNLSSQMKKATPTGVSMKDYTVSTTVGRSCPATTSDWHAATALPPAINNDLCSCMYDSLTCVPVSDISEKQSQNAYDYIGGKDKSAFDGVNGNGKTGVYGAYSGCNAEQRLAWAMDQFYSKSGAGASACDFSGAGTTKKASTASSCKSQLTAAGTAGTGTVDATLQASGTGASGSGGSGSGATSSGSAFALSAPQAVNIGLWQTSLYGLVALATGVFMVAL</sequence>
<dbReference type="GO" id="GO:0031505">
    <property type="term" value="P:fungal-type cell wall organization"/>
    <property type="evidence" value="ECO:0007669"/>
    <property type="project" value="TreeGrafter"/>
</dbReference>
<evidence type="ECO:0000256" key="2">
    <source>
        <dbReference type="ARBA" id="ARBA00007528"/>
    </source>
</evidence>
<comment type="subcellular location">
    <subcellularLocation>
        <location evidence="1 8">Cell membrane</location>
        <topology evidence="1 8">Lipid-anchor</topology>
        <topology evidence="1 8">GPI-anchor</topology>
    </subcellularLocation>
</comment>
<evidence type="ECO:0000256" key="3">
    <source>
        <dbReference type="ARBA" id="ARBA00022729"/>
    </source>
</evidence>
<evidence type="ECO:0000313" key="10">
    <source>
        <dbReference type="EMBL" id="KAJ5088340.1"/>
    </source>
</evidence>
<feature type="signal peptide" evidence="8">
    <location>
        <begin position="1"/>
        <end position="17"/>
    </location>
</feature>
<protein>
    <recommendedName>
        <fullName evidence="8">1,3-beta-glucanosyltransferase</fullName>
        <ecNumber evidence="8">2.4.1.-</ecNumber>
    </recommendedName>
</protein>
<dbReference type="GO" id="GO:0071970">
    <property type="term" value="P:fungal-type cell wall (1-&gt;3)-beta-D-glucan biosynthetic process"/>
    <property type="evidence" value="ECO:0007669"/>
    <property type="project" value="TreeGrafter"/>
</dbReference>
<keyword evidence="8" id="KW-0472">Membrane</keyword>
<comment type="caution">
    <text evidence="10">The sequence shown here is derived from an EMBL/GenBank/DDBJ whole genome shotgun (WGS) entry which is preliminary data.</text>
</comment>
<dbReference type="Proteomes" id="UP001149165">
    <property type="component" value="Unassembled WGS sequence"/>
</dbReference>
<evidence type="ECO:0000256" key="6">
    <source>
        <dbReference type="ARBA" id="ARBA00023288"/>
    </source>
</evidence>
<name>A0A9W9EUZ4_9EURO</name>
<dbReference type="GO" id="GO:0098552">
    <property type="term" value="C:side of membrane"/>
    <property type="evidence" value="ECO:0007669"/>
    <property type="project" value="UniProtKB-KW"/>
</dbReference>
<dbReference type="PANTHER" id="PTHR31468:SF11">
    <property type="entry name" value="1,3-BETA-GLUCANOSYLTRANSFERASE"/>
    <property type="match status" value="1"/>
</dbReference>
<evidence type="ECO:0000313" key="11">
    <source>
        <dbReference type="Proteomes" id="UP001149165"/>
    </source>
</evidence>
<dbReference type="OrthoDB" id="421038at2759"/>
<keyword evidence="6 8" id="KW-0449">Lipoprotein</keyword>
<proteinExistence type="inferred from homology"/>
<dbReference type="PANTHER" id="PTHR31468">
    <property type="entry name" value="1,3-BETA-GLUCANOSYLTRANSFERASE GAS1"/>
    <property type="match status" value="1"/>
</dbReference>
<keyword evidence="4" id="KW-1015">Disulfide bond</keyword>
<dbReference type="EMBL" id="JAPQKH010000007">
    <property type="protein sequence ID" value="KAJ5088340.1"/>
    <property type="molecule type" value="Genomic_DNA"/>
</dbReference>
<gene>
    <name evidence="10" type="ORF">N7456_011956</name>
</gene>
<accession>A0A9W9EUZ4</accession>
<keyword evidence="8" id="KW-0808">Transferase</keyword>
<dbReference type="GO" id="GO:0005886">
    <property type="term" value="C:plasma membrane"/>
    <property type="evidence" value="ECO:0007669"/>
    <property type="project" value="UniProtKB-SubCell"/>
</dbReference>
<dbReference type="SUPFAM" id="SSF51445">
    <property type="entry name" value="(Trans)glycosidases"/>
    <property type="match status" value="1"/>
</dbReference>